<feature type="compositionally biased region" description="Pro residues" evidence="1">
    <location>
        <begin position="58"/>
        <end position="71"/>
    </location>
</feature>
<dbReference type="AlphaFoldDB" id="A3BVX5"/>
<proteinExistence type="predicted"/>
<accession>A3BVX5</accession>
<dbReference type="EMBL" id="CM000146">
    <property type="protein sequence ID" value="EAZ43714.1"/>
    <property type="molecule type" value="Genomic_DNA"/>
</dbReference>
<feature type="region of interest" description="Disordered" evidence="1">
    <location>
        <begin position="1"/>
        <end position="206"/>
    </location>
</feature>
<organism evidence="2">
    <name type="scientific">Oryza sativa subsp. japonica</name>
    <name type="common">Rice</name>
    <dbReference type="NCBI Taxonomy" id="39947"/>
    <lineage>
        <taxon>Eukaryota</taxon>
        <taxon>Viridiplantae</taxon>
        <taxon>Streptophyta</taxon>
        <taxon>Embryophyta</taxon>
        <taxon>Tracheophyta</taxon>
        <taxon>Spermatophyta</taxon>
        <taxon>Magnoliopsida</taxon>
        <taxon>Liliopsida</taxon>
        <taxon>Poales</taxon>
        <taxon>Poaceae</taxon>
        <taxon>BOP clade</taxon>
        <taxon>Oryzoideae</taxon>
        <taxon>Oryzeae</taxon>
        <taxon>Oryzinae</taxon>
        <taxon>Oryza</taxon>
        <taxon>Oryza sativa</taxon>
    </lineage>
</organism>
<evidence type="ECO:0000256" key="1">
    <source>
        <dbReference type="SAM" id="MobiDB-lite"/>
    </source>
</evidence>
<reference evidence="2" key="1">
    <citation type="journal article" date="2005" name="PLoS Biol.">
        <title>The genomes of Oryza sativa: a history of duplications.</title>
        <authorList>
            <person name="Yu J."/>
            <person name="Wang J."/>
            <person name="Lin W."/>
            <person name="Li S."/>
            <person name="Li H."/>
            <person name="Zhou J."/>
            <person name="Ni P."/>
            <person name="Dong W."/>
            <person name="Hu S."/>
            <person name="Zeng C."/>
            <person name="Zhang J."/>
            <person name="Zhang Y."/>
            <person name="Li R."/>
            <person name="Xu Z."/>
            <person name="Li S."/>
            <person name="Li X."/>
            <person name="Zheng H."/>
            <person name="Cong L."/>
            <person name="Lin L."/>
            <person name="Yin J."/>
            <person name="Geng J."/>
            <person name="Li G."/>
            <person name="Shi J."/>
            <person name="Liu J."/>
            <person name="Lv H."/>
            <person name="Li J."/>
            <person name="Wang J."/>
            <person name="Deng Y."/>
            <person name="Ran L."/>
            <person name="Shi X."/>
            <person name="Wang X."/>
            <person name="Wu Q."/>
            <person name="Li C."/>
            <person name="Ren X."/>
            <person name="Wang J."/>
            <person name="Wang X."/>
            <person name="Li D."/>
            <person name="Liu D."/>
            <person name="Zhang X."/>
            <person name="Ji Z."/>
            <person name="Zhao W."/>
            <person name="Sun Y."/>
            <person name="Zhang Z."/>
            <person name="Bao J."/>
            <person name="Han Y."/>
            <person name="Dong L."/>
            <person name="Ji J."/>
            <person name="Chen P."/>
            <person name="Wu S."/>
            <person name="Liu J."/>
            <person name="Xiao Y."/>
            <person name="Bu D."/>
            <person name="Tan J."/>
            <person name="Yang L."/>
            <person name="Ye C."/>
            <person name="Zhang J."/>
            <person name="Xu J."/>
            <person name="Zhou Y."/>
            <person name="Yu Y."/>
            <person name="Zhang B."/>
            <person name="Zhuang S."/>
            <person name="Wei H."/>
            <person name="Liu B."/>
            <person name="Lei M."/>
            <person name="Yu H."/>
            <person name="Li Y."/>
            <person name="Xu H."/>
            <person name="Wei S."/>
            <person name="He X."/>
            <person name="Fang L."/>
            <person name="Zhang Z."/>
            <person name="Zhang Y."/>
            <person name="Huang X."/>
            <person name="Su Z."/>
            <person name="Tong W."/>
            <person name="Li J."/>
            <person name="Tong Z."/>
            <person name="Li S."/>
            <person name="Ye J."/>
            <person name="Wang L."/>
            <person name="Fang L."/>
            <person name="Lei T."/>
            <person name="Chen C."/>
            <person name="Chen H."/>
            <person name="Xu Z."/>
            <person name="Li H."/>
            <person name="Huang H."/>
            <person name="Zhang F."/>
            <person name="Xu H."/>
            <person name="Li N."/>
            <person name="Zhao C."/>
            <person name="Li S."/>
            <person name="Dong L."/>
            <person name="Huang Y."/>
            <person name="Li L."/>
            <person name="Xi Y."/>
            <person name="Qi Q."/>
            <person name="Li W."/>
            <person name="Zhang B."/>
            <person name="Hu W."/>
            <person name="Zhang Y."/>
            <person name="Tian X."/>
            <person name="Jiao Y."/>
            <person name="Liang X."/>
            <person name="Jin J."/>
            <person name="Gao L."/>
            <person name="Zheng W."/>
            <person name="Hao B."/>
            <person name="Liu S."/>
            <person name="Wang W."/>
            <person name="Yuan L."/>
            <person name="Cao M."/>
            <person name="McDermott J."/>
            <person name="Samudrala R."/>
            <person name="Wang J."/>
            <person name="Wong G.K."/>
            <person name="Yang H."/>
        </authorList>
    </citation>
    <scope>NUCLEOTIDE SEQUENCE [LARGE SCALE GENOMIC DNA]</scope>
</reference>
<feature type="compositionally biased region" description="Acidic residues" evidence="1">
    <location>
        <begin position="108"/>
        <end position="120"/>
    </location>
</feature>
<gene>
    <name evidence="2" type="ORF">OsJ_28342</name>
</gene>
<evidence type="ECO:0000313" key="2">
    <source>
        <dbReference type="EMBL" id="EAZ43714.1"/>
    </source>
</evidence>
<feature type="compositionally biased region" description="Acidic residues" evidence="1">
    <location>
        <begin position="162"/>
        <end position="175"/>
    </location>
</feature>
<sequence>MAPIVRPSKSGSNSDSDSHAHHPPPEPPQESSDGEDLELESSEELDSHGAPTKKAPFVAPPPPPPPPPPPQQNGKEVSDSPSLPTNSAIVLSPLPPPLQANKNHQDQDSESDSDSDDDEPPLPTNNAIVLAPPNNQESESDSDSDDDQESALKANKIVSSSGDDDQESDSSDDETLPALQANKNASPSDDDEDDDQESDSGDDDVLLDPALQANKNVLAFNGKRKVPPQEVGQSLRQPKKKKMEAPAQGNTDIDTQFKEKIASYFFLGKVVSLLDEEHPDLFKEAFLKLADSKASALDAKIKQLTLAQVRVSLKGRDLEKELIKLLSGFLKHGENFKEVGADWTGVQYANAPGHFAFDSGSYQPRWYRLILVQDGHV</sequence>
<feature type="region of interest" description="Disordered" evidence="1">
    <location>
        <begin position="219"/>
        <end position="249"/>
    </location>
</feature>
<feature type="compositionally biased region" description="Acidic residues" evidence="1">
    <location>
        <begin position="138"/>
        <end position="149"/>
    </location>
</feature>
<feature type="compositionally biased region" description="Acidic residues" evidence="1">
    <location>
        <begin position="188"/>
        <end position="206"/>
    </location>
</feature>
<feature type="compositionally biased region" description="Acidic residues" evidence="1">
    <location>
        <begin position="32"/>
        <end position="44"/>
    </location>
</feature>
<reference evidence="2" key="2">
    <citation type="submission" date="2008-12" db="EMBL/GenBank/DDBJ databases">
        <title>Improved gene annotation of the rice (Oryza sativa) genomes.</title>
        <authorList>
            <person name="Wang J."/>
            <person name="Li R."/>
            <person name="Fan W."/>
            <person name="Huang Q."/>
            <person name="Zhang J."/>
            <person name="Zhou Y."/>
            <person name="Hu Y."/>
            <person name="Zi S."/>
            <person name="Li J."/>
            <person name="Ni P."/>
            <person name="Zheng H."/>
            <person name="Zhang Y."/>
            <person name="Zhao M."/>
            <person name="Hao Q."/>
            <person name="McDermott J."/>
            <person name="Samudrala R."/>
            <person name="Kristiansen K."/>
            <person name="Wong G.K.-S."/>
        </authorList>
    </citation>
    <scope>NUCLEOTIDE SEQUENCE</scope>
</reference>
<protein>
    <submittedName>
        <fullName evidence="2">Uncharacterized protein</fullName>
    </submittedName>
</protein>
<feature type="compositionally biased region" description="Polar residues" evidence="1">
    <location>
        <begin position="72"/>
        <end position="89"/>
    </location>
</feature>
<dbReference type="SUPFAM" id="SSF101447">
    <property type="entry name" value="Formin homology 2 domain (FH2 domain)"/>
    <property type="match status" value="1"/>
</dbReference>
<dbReference type="Proteomes" id="UP000007752">
    <property type="component" value="Chromosome 9"/>
</dbReference>
<name>A3BVX5_ORYSJ</name>